<comment type="subcellular location">
    <subcellularLocation>
        <location evidence="8">Cytoplasm</location>
    </subcellularLocation>
</comment>
<dbReference type="InterPro" id="IPR036895">
    <property type="entry name" value="Uracil-DNA_glycosylase-like_sf"/>
</dbReference>
<evidence type="ECO:0000259" key="11">
    <source>
        <dbReference type="SMART" id="SM00986"/>
    </source>
</evidence>
<feature type="active site" description="Proton acceptor" evidence="8 9">
    <location>
        <position position="66"/>
    </location>
</feature>
<comment type="similarity">
    <text evidence="3 8 10">Belongs to the uracil-DNA glycosylase (UDG) superfamily. UNG family.</text>
</comment>
<evidence type="ECO:0000256" key="9">
    <source>
        <dbReference type="PROSITE-ProRule" id="PRU10072"/>
    </source>
</evidence>
<evidence type="ECO:0000256" key="1">
    <source>
        <dbReference type="ARBA" id="ARBA00001400"/>
    </source>
</evidence>
<dbReference type="InterPro" id="IPR018085">
    <property type="entry name" value="Ura-DNA_Glyclase_AS"/>
</dbReference>
<evidence type="ECO:0000313" key="13">
    <source>
        <dbReference type="Proteomes" id="UP000217838"/>
    </source>
</evidence>
<evidence type="ECO:0000256" key="7">
    <source>
        <dbReference type="ARBA" id="ARBA00023204"/>
    </source>
</evidence>
<evidence type="ECO:0000256" key="8">
    <source>
        <dbReference type="HAMAP-Rule" id="MF_00148"/>
    </source>
</evidence>
<dbReference type="EC" id="3.2.2.27" evidence="4 8"/>
<keyword evidence="5 8" id="KW-0227">DNA damage</keyword>
<keyword evidence="8" id="KW-0963">Cytoplasm</keyword>
<evidence type="ECO:0000256" key="6">
    <source>
        <dbReference type="ARBA" id="ARBA00022801"/>
    </source>
</evidence>
<dbReference type="CDD" id="cd10027">
    <property type="entry name" value="UDG-F1-like"/>
    <property type="match status" value="1"/>
</dbReference>
<comment type="catalytic activity">
    <reaction evidence="1 8 10">
        <text>Hydrolyzes single-stranded DNA or mismatched double-stranded DNA and polynucleotides, releasing free uracil.</text>
        <dbReference type="EC" id="3.2.2.27"/>
    </reaction>
</comment>
<evidence type="ECO:0000313" key="12">
    <source>
        <dbReference type="EMBL" id="PCI92655.1"/>
    </source>
</evidence>
<proteinExistence type="inferred from homology"/>
<dbReference type="AlphaFoldDB" id="A0A2A4YEA4"/>
<organism evidence="12 13">
    <name type="scientific">Aerophobetes bacterium</name>
    <dbReference type="NCBI Taxonomy" id="2030807"/>
    <lineage>
        <taxon>Bacteria</taxon>
        <taxon>Candidatus Aerophobota</taxon>
    </lineage>
</organism>
<dbReference type="PANTHER" id="PTHR11264">
    <property type="entry name" value="URACIL-DNA GLYCOSYLASE"/>
    <property type="match status" value="1"/>
</dbReference>
<dbReference type="PANTHER" id="PTHR11264:SF0">
    <property type="entry name" value="URACIL-DNA GLYCOSYLASE"/>
    <property type="match status" value="1"/>
</dbReference>
<evidence type="ECO:0000256" key="5">
    <source>
        <dbReference type="ARBA" id="ARBA00022763"/>
    </source>
</evidence>
<accession>A0A2A4YEA4</accession>
<reference evidence="13" key="1">
    <citation type="submission" date="2017-08" db="EMBL/GenBank/DDBJ databases">
        <title>A dynamic microbial community with high functional redundancy inhabits the cold, oxic subseafloor aquifer.</title>
        <authorList>
            <person name="Tully B.J."/>
            <person name="Wheat C.G."/>
            <person name="Glazer B.T."/>
            <person name="Huber J.A."/>
        </authorList>
    </citation>
    <scope>NUCLEOTIDE SEQUENCE [LARGE SCALE GENOMIC DNA]</scope>
</reference>
<gene>
    <name evidence="8" type="primary">ung</name>
    <name evidence="12" type="ORF">COB11_06870</name>
</gene>
<dbReference type="GO" id="GO:0097510">
    <property type="term" value="P:base-excision repair, AP site formation via deaminated base removal"/>
    <property type="evidence" value="ECO:0007669"/>
    <property type="project" value="TreeGrafter"/>
</dbReference>
<name>A0A2A4YEA4_UNCAE</name>
<dbReference type="HAMAP" id="MF_00148">
    <property type="entry name" value="UDG"/>
    <property type="match status" value="1"/>
</dbReference>
<evidence type="ECO:0000256" key="10">
    <source>
        <dbReference type="RuleBase" id="RU003780"/>
    </source>
</evidence>
<dbReference type="EMBL" id="NVUU01000091">
    <property type="protein sequence ID" value="PCI92655.1"/>
    <property type="molecule type" value="Genomic_DNA"/>
</dbReference>
<dbReference type="Gene3D" id="3.40.470.10">
    <property type="entry name" value="Uracil-DNA glycosylase-like domain"/>
    <property type="match status" value="1"/>
</dbReference>
<evidence type="ECO:0000256" key="3">
    <source>
        <dbReference type="ARBA" id="ARBA00008184"/>
    </source>
</evidence>
<keyword evidence="6 8" id="KW-0378">Hydrolase</keyword>
<keyword evidence="7 8" id="KW-0234">DNA repair</keyword>
<dbReference type="InterPro" id="IPR005122">
    <property type="entry name" value="Uracil-DNA_glycosylase-like"/>
</dbReference>
<dbReference type="SMART" id="SM00986">
    <property type="entry name" value="UDG"/>
    <property type="match status" value="1"/>
</dbReference>
<protein>
    <recommendedName>
        <fullName evidence="4 8">Uracil-DNA glycosylase</fullName>
        <shortName evidence="8">UDG</shortName>
        <ecNumber evidence="4 8">3.2.2.27</ecNumber>
    </recommendedName>
</protein>
<dbReference type="GO" id="GO:0004844">
    <property type="term" value="F:uracil DNA N-glycosylase activity"/>
    <property type="evidence" value="ECO:0007669"/>
    <property type="project" value="UniProtKB-UniRule"/>
</dbReference>
<sequence length="227" mass="25778">MAMTMSKSWHAALSEELKKPYINEIKKFLVKENALNQEIFPPEEEVFNAFSKTPFEKVKIVIMGQDPYHGKGQAHGLCFSVKKGIAPPPSLKNIYKEIQKDLGITPPTHGCLEPWASQGVLMLNATLTVRSGQPKSHYGIGWERFTDAVVEILCQKEDPIVFLLWGRSAIDKARNILDRTSHNHVILSCAHPSPFSATKFFGCKHFSKSNEYLVKWKKEPVNWKLEE</sequence>
<evidence type="ECO:0000256" key="4">
    <source>
        <dbReference type="ARBA" id="ARBA00012030"/>
    </source>
</evidence>
<dbReference type="InterPro" id="IPR002043">
    <property type="entry name" value="UDG_fam1"/>
</dbReference>
<comment type="caution">
    <text evidence="12">The sequence shown here is derived from an EMBL/GenBank/DDBJ whole genome shotgun (WGS) entry which is preliminary data.</text>
</comment>
<evidence type="ECO:0000256" key="2">
    <source>
        <dbReference type="ARBA" id="ARBA00002631"/>
    </source>
</evidence>
<dbReference type="SUPFAM" id="SSF52141">
    <property type="entry name" value="Uracil-DNA glycosylase-like"/>
    <property type="match status" value="1"/>
</dbReference>
<feature type="domain" description="Uracil-DNA glycosylase-like" evidence="11">
    <location>
        <begin position="51"/>
        <end position="213"/>
    </location>
</feature>
<dbReference type="SMART" id="SM00987">
    <property type="entry name" value="UreE_C"/>
    <property type="match status" value="1"/>
</dbReference>
<dbReference type="Pfam" id="PF03167">
    <property type="entry name" value="UDG"/>
    <property type="match status" value="1"/>
</dbReference>
<dbReference type="NCBIfam" id="NF003589">
    <property type="entry name" value="PRK05254.1-2"/>
    <property type="match status" value="1"/>
</dbReference>
<dbReference type="PROSITE" id="PS00130">
    <property type="entry name" value="U_DNA_GLYCOSYLASE"/>
    <property type="match status" value="1"/>
</dbReference>
<dbReference type="GO" id="GO:0005737">
    <property type="term" value="C:cytoplasm"/>
    <property type="evidence" value="ECO:0007669"/>
    <property type="project" value="UniProtKB-SubCell"/>
</dbReference>
<dbReference type="NCBIfam" id="NF003591">
    <property type="entry name" value="PRK05254.1-4"/>
    <property type="match status" value="1"/>
</dbReference>
<dbReference type="NCBIfam" id="TIGR00628">
    <property type="entry name" value="ung"/>
    <property type="match status" value="1"/>
</dbReference>
<dbReference type="NCBIfam" id="NF003588">
    <property type="entry name" value="PRK05254.1-1"/>
    <property type="match status" value="1"/>
</dbReference>
<dbReference type="FunFam" id="3.40.470.10:FF:000001">
    <property type="entry name" value="Uracil-DNA glycosylase"/>
    <property type="match status" value="1"/>
</dbReference>
<comment type="function">
    <text evidence="2 8 10">Excises uracil residues from the DNA which can arise as a result of misincorporation of dUMP residues by DNA polymerase or due to deamination of cytosine.</text>
</comment>
<dbReference type="Proteomes" id="UP000217838">
    <property type="component" value="Unassembled WGS sequence"/>
</dbReference>
<dbReference type="NCBIfam" id="NF003592">
    <property type="entry name" value="PRK05254.1-5"/>
    <property type="match status" value="1"/>
</dbReference>